<dbReference type="Pfam" id="PF02636">
    <property type="entry name" value="Methyltransf_28"/>
    <property type="match status" value="1"/>
</dbReference>
<evidence type="ECO:0000256" key="1">
    <source>
        <dbReference type="ARBA" id="ARBA00022603"/>
    </source>
</evidence>
<dbReference type="GO" id="GO:0032259">
    <property type="term" value="P:methylation"/>
    <property type="evidence" value="ECO:0007669"/>
    <property type="project" value="UniProtKB-KW"/>
</dbReference>
<sequence length="404" mass="45458">MMRNNTPAALETDSQDTYPVDENTATPRCLVSHLKTKISTTGPLPFDKWMSDCLYHPQWGYYSKGDARVGRSGDFFTSVSVGKCFGMLLCYRLADYARVNHIEGQFDLIELGANTGQLACDILDSLRSDFPHLYKKVRYTICEPLASMQKVQVSTLKEHSAIVEFHATLSGIKQAKKHGILLSNELIDAFPVKLITKKDGQWRELHVVNHNDDFTSITEAIHSPQLLESCNNLPPLPDGYTTEYRPGLEAYAKVCASVLEHGMVLTIDYGHIRSDYYAERRTTGTLRTFYNQTADETPLVNAGEQDITAHVDFTQLALAYQSAGFEPQYFDSQSRFLIQIAKPWFKAIENKQQAPPAKLIRQFQTLTHPGMMGNQFSILECSLNHAPDKAVLAKLELPEALTRK</sequence>
<organism evidence="4 5">
    <name type="scientific">Rubritalea profundi</name>
    <dbReference type="NCBI Taxonomy" id="1658618"/>
    <lineage>
        <taxon>Bacteria</taxon>
        <taxon>Pseudomonadati</taxon>
        <taxon>Verrucomicrobiota</taxon>
        <taxon>Verrucomicrobiia</taxon>
        <taxon>Verrucomicrobiales</taxon>
        <taxon>Rubritaleaceae</taxon>
        <taxon>Rubritalea</taxon>
    </lineage>
</organism>
<dbReference type="OrthoDB" id="9794208at2"/>
<evidence type="ECO:0000313" key="4">
    <source>
        <dbReference type="EMBL" id="PQJ27986.1"/>
    </source>
</evidence>
<evidence type="ECO:0000256" key="2">
    <source>
        <dbReference type="ARBA" id="ARBA00022679"/>
    </source>
</evidence>
<reference evidence="4 5" key="1">
    <citation type="submission" date="2016-12" db="EMBL/GenBank/DDBJ databases">
        <title>Study of bacterial adaptation to deep sea.</title>
        <authorList>
            <person name="Song J."/>
            <person name="Yoshizawa S."/>
            <person name="Kogure K."/>
        </authorList>
    </citation>
    <scope>NUCLEOTIDE SEQUENCE [LARGE SCALE GENOMIC DNA]</scope>
    <source>
        <strain evidence="4 5">SAORIC-165</strain>
    </source>
</reference>
<dbReference type="GO" id="GO:0035243">
    <property type="term" value="F:protein-arginine omega-N symmetric methyltransferase activity"/>
    <property type="evidence" value="ECO:0007669"/>
    <property type="project" value="TreeGrafter"/>
</dbReference>
<dbReference type="SUPFAM" id="SSF53335">
    <property type="entry name" value="S-adenosyl-L-methionine-dependent methyltransferases"/>
    <property type="match status" value="1"/>
</dbReference>
<protein>
    <recommendedName>
        <fullName evidence="6">SAM-dependent methyltransferase</fullName>
    </recommendedName>
</protein>
<dbReference type="AlphaFoldDB" id="A0A2S7TZ10"/>
<dbReference type="PANTHER" id="PTHR12049">
    <property type="entry name" value="PROTEIN ARGININE METHYLTRANSFERASE NDUFAF7, MITOCHONDRIAL"/>
    <property type="match status" value="1"/>
</dbReference>
<dbReference type="Proteomes" id="UP000239907">
    <property type="component" value="Unassembled WGS sequence"/>
</dbReference>
<comment type="caution">
    <text evidence="4">The sequence shown here is derived from an EMBL/GenBank/DDBJ whole genome shotgun (WGS) entry which is preliminary data.</text>
</comment>
<dbReference type="EMBL" id="MQWA01000001">
    <property type="protein sequence ID" value="PQJ27986.1"/>
    <property type="molecule type" value="Genomic_DNA"/>
</dbReference>
<name>A0A2S7TZ10_9BACT</name>
<evidence type="ECO:0008006" key="6">
    <source>
        <dbReference type="Google" id="ProtNLM"/>
    </source>
</evidence>
<dbReference type="InterPro" id="IPR003788">
    <property type="entry name" value="NDUFAF7"/>
</dbReference>
<accession>A0A2S7TZ10</accession>
<evidence type="ECO:0000313" key="5">
    <source>
        <dbReference type="Proteomes" id="UP000239907"/>
    </source>
</evidence>
<gene>
    <name evidence="4" type="ORF">BSZ32_05370</name>
</gene>
<keyword evidence="5" id="KW-1185">Reference proteome</keyword>
<dbReference type="InterPro" id="IPR038375">
    <property type="entry name" value="NDUFAF7_sf"/>
</dbReference>
<dbReference type="InterPro" id="IPR029063">
    <property type="entry name" value="SAM-dependent_MTases_sf"/>
</dbReference>
<proteinExistence type="predicted"/>
<keyword evidence="2" id="KW-0808">Transferase</keyword>
<dbReference type="PANTHER" id="PTHR12049:SF7">
    <property type="entry name" value="PROTEIN ARGININE METHYLTRANSFERASE NDUFAF7, MITOCHONDRIAL"/>
    <property type="match status" value="1"/>
</dbReference>
<dbReference type="Gene3D" id="3.40.50.12710">
    <property type="match status" value="1"/>
</dbReference>
<feature type="region of interest" description="Disordered" evidence="3">
    <location>
        <begin position="1"/>
        <end position="20"/>
    </location>
</feature>
<evidence type="ECO:0000256" key="3">
    <source>
        <dbReference type="SAM" id="MobiDB-lite"/>
    </source>
</evidence>
<keyword evidence="1" id="KW-0489">Methyltransferase</keyword>